<comment type="caution">
    <text evidence="8">The sequence shown here is derived from an EMBL/GenBank/DDBJ whole genome shotgun (WGS) entry which is preliminary data.</text>
</comment>
<evidence type="ECO:0000256" key="1">
    <source>
        <dbReference type="ARBA" id="ARBA00022490"/>
    </source>
</evidence>
<comment type="function">
    <text evidence="6">Sigma factors are initiation factors that promote the attachment of RNA polymerase to specific initiation sites and are then released.</text>
</comment>
<evidence type="ECO:0000256" key="4">
    <source>
        <dbReference type="ARBA" id="ARBA00023125"/>
    </source>
</evidence>
<evidence type="ECO:0000259" key="7">
    <source>
        <dbReference type="Pfam" id="PF04542"/>
    </source>
</evidence>
<evidence type="ECO:0000313" key="8">
    <source>
        <dbReference type="EMBL" id="RRJ63279.1"/>
    </source>
</evidence>
<organism evidence="8 9">
    <name type="scientific">Paenibacillus oralis</name>
    <dbReference type="NCBI Taxonomy" id="2490856"/>
    <lineage>
        <taxon>Bacteria</taxon>
        <taxon>Bacillati</taxon>
        <taxon>Bacillota</taxon>
        <taxon>Bacilli</taxon>
        <taxon>Bacillales</taxon>
        <taxon>Paenibacillaceae</taxon>
        <taxon>Paenibacillus</taxon>
    </lineage>
</organism>
<keyword evidence="6" id="KW-0346">Stress response</keyword>
<gene>
    <name evidence="6 8" type="primary">sigI</name>
    <name evidence="8" type="ORF">EHV15_10365</name>
</gene>
<dbReference type="InterPro" id="IPR014244">
    <property type="entry name" value="RNA_pol_sigma-I"/>
</dbReference>
<protein>
    <recommendedName>
        <fullName evidence="6">RNA polymerase sigma factor SigI</fullName>
    </recommendedName>
</protein>
<dbReference type="EMBL" id="RRCN01000001">
    <property type="protein sequence ID" value="RRJ63279.1"/>
    <property type="molecule type" value="Genomic_DNA"/>
</dbReference>
<evidence type="ECO:0000313" key="9">
    <source>
        <dbReference type="Proteomes" id="UP000267017"/>
    </source>
</evidence>
<keyword evidence="5 6" id="KW-0804">Transcription</keyword>
<dbReference type="GO" id="GO:0016987">
    <property type="term" value="F:sigma factor activity"/>
    <property type="evidence" value="ECO:0007669"/>
    <property type="project" value="UniProtKB-UniRule"/>
</dbReference>
<comment type="similarity">
    <text evidence="6">Belongs to the sigma-70 factor family. SigI subfamily.</text>
</comment>
<dbReference type="OrthoDB" id="3190733at2"/>
<dbReference type="GO" id="GO:0003677">
    <property type="term" value="F:DNA binding"/>
    <property type="evidence" value="ECO:0007669"/>
    <property type="project" value="UniProtKB-UniRule"/>
</dbReference>
<keyword evidence="4 6" id="KW-0238">DNA-binding</keyword>
<dbReference type="GO" id="GO:0006352">
    <property type="term" value="P:DNA-templated transcription initiation"/>
    <property type="evidence" value="ECO:0007669"/>
    <property type="project" value="UniProtKB-UniRule"/>
</dbReference>
<dbReference type="Proteomes" id="UP000267017">
    <property type="component" value="Unassembled WGS sequence"/>
</dbReference>
<keyword evidence="1 6" id="KW-0963">Cytoplasm</keyword>
<keyword evidence="9" id="KW-1185">Reference proteome</keyword>
<dbReference type="NCBIfam" id="TIGR02937">
    <property type="entry name" value="sigma70-ECF"/>
    <property type="match status" value="1"/>
</dbReference>
<feature type="domain" description="RNA polymerase sigma-70 region 2" evidence="7">
    <location>
        <begin position="23"/>
        <end position="91"/>
    </location>
</feature>
<dbReference type="SUPFAM" id="SSF88946">
    <property type="entry name" value="Sigma2 domain of RNA polymerase sigma factors"/>
    <property type="match status" value="1"/>
</dbReference>
<evidence type="ECO:0000256" key="6">
    <source>
        <dbReference type="HAMAP-Rule" id="MF_02064"/>
    </source>
</evidence>
<accession>A0A3P3U0Y7</accession>
<dbReference type="Pfam" id="PF04542">
    <property type="entry name" value="Sigma70_r2"/>
    <property type="match status" value="1"/>
</dbReference>
<feature type="DNA-binding region" description="H-T-H motif" evidence="6">
    <location>
        <begin position="186"/>
        <end position="205"/>
    </location>
</feature>
<dbReference type="AlphaFoldDB" id="A0A3P3U0Y7"/>
<dbReference type="GO" id="GO:0005737">
    <property type="term" value="C:cytoplasm"/>
    <property type="evidence" value="ECO:0007669"/>
    <property type="project" value="UniProtKB-SubCell"/>
</dbReference>
<evidence type="ECO:0000256" key="3">
    <source>
        <dbReference type="ARBA" id="ARBA00023082"/>
    </source>
</evidence>
<comment type="subcellular location">
    <subcellularLocation>
        <location evidence="6">Cytoplasm</location>
    </subcellularLocation>
</comment>
<evidence type="ECO:0000256" key="2">
    <source>
        <dbReference type="ARBA" id="ARBA00023015"/>
    </source>
</evidence>
<dbReference type="PIRSF" id="PIRSF038953">
    <property type="entry name" value="SigI"/>
    <property type="match status" value="1"/>
</dbReference>
<reference evidence="8 9" key="1">
    <citation type="submission" date="2018-11" db="EMBL/GenBank/DDBJ databases">
        <title>Genome sequencing of Paenibacillus sp. KCOM 3021 (= ChDC PVNT-B20).</title>
        <authorList>
            <person name="Kook J.-K."/>
            <person name="Park S.-N."/>
            <person name="Lim Y.K."/>
        </authorList>
    </citation>
    <scope>NUCLEOTIDE SEQUENCE [LARGE SCALE GENOMIC DNA]</scope>
    <source>
        <strain evidence="8 9">KCOM 3021</strain>
    </source>
</reference>
<feature type="short sequence motif" description="Polymerase core binding" evidence="6">
    <location>
        <begin position="48"/>
        <end position="61"/>
    </location>
</feature>
<dbReference type="Gene3D" id="1.10.1740.10">
    <property type="match status" value="1"/>
</dbReference>
<keyword evidence="2 6" id="KW-0805">Transcription regulation</keyword>
<dbReference type="NCBIfam" id="TIGR02895">
    <property type="entry name" value="spore_sigI"/>
    <property type="match status" value="1"/>
</dbReference>
<name>A0A3P3U0Y7_9BACL</name>
<comment type="subunit">
    <text evidence="6">Interacts with RsgI.</text>
</comment>
<dbReference type="InterPro" id="IPR013325">
    <property type="entry name" value="RNA_pol_sigma_r2"/>
</dbReference>
<dbReference type="InterPro" id="IPR007627">
    <property type="entry name" value="RNA_pol_sigma70_r2"/>
</dbReference>
<dbReference type="RefSeq" id="WP_128631122.1">
    <property type="nucleotide sequence ID" value="NZ_RRCN01000001.1"/>
</dbReference>
<keyword evidence="3 6" id="KW-0731">Sigma factor</keyword>
<dbReference type="InterPro" id="IPR014284">
    <property type="entry name" value="RNA_pol_sigma-70_dom"/>
</dbReference>
<comment type="activity regulation">
    <text evidence="6">Negatively regulated by the anti-sigma-I factor RsgI.</text>
</comment>
<dbReference type="HAMAP" id="MF_02064">
    <property type="entry name" value="Sigma70_SigI"/>
    <property type="match status" value="1"/>
</dbReference>
<sequence length="241" mass="28592">MNNLSEECLPQIRSGDEQARSALIGQYRPFILKVVKHVCKRRVGWNDDEASIGLIAFNEAVDRYRTGYGKTFNNFAFLMIRRRLIDDFRKKIKISQNEADWKEMLYIADNASSLDAFERQERAAALAEELVSYDERLREFGICLRELEEIMPSHQDTRQMLVRIARHFCNNREWLNDLLHKKKLPLKAMTKEINVSKKTLERNRKYLISLILIFGCEDFTRIRESISFTRMEEDTRYVEQL</sequence>
<proteinExistence type="inferred from homology"/>
<evidence type="ECO:0000256" key="5">
    <source>
        <dbReference type="ARBA" id="ARBA00023163"/>
    </source>
</evidence>